<dbReference type="SUPFAM" id="SSF54637">
    <property type="entry name" value="Thioesterase/thiol ester dehydrase-isomerase"/>
    <property type="match status" value="1"/>
</dbReference>
<keyword evidence="10" id="KW-1185">Reference proteome</keyword>
<dbReference type="Gene3D" id="3.30.70.2490">
    <property type="match status" value="1"/>
</dbReference>
<dbReference type="PANTHER" id="PTHR10982">
    <property type="entry name" value="MALONYL COA-ACYL CARRIER PROTEIN TRANSACYLASE"/>
    <property type="match status" value="1"/>
</dbReference>
<dbReference type="InterPro" id="IPR040899">
    <property type="entry name" value="Fas_alpha_ACP"/>
</dbReference>
<dbReference type="EMBL" id="MCFD01000002">
    <property type="protein sequence ID" value="ORX73222.1"/>
    <property type="molecule type" value="Genomic_DNA"/>
</dbReference>
<dbReference type="Gene3D" id="3.30.70.3320">
    <property type="match status" value="1"/>
</dbReference>
<dbReference type="GO" id="GO:0005835">
    <property type="term" value="C:fatty acid synthase complex"/>
    <property type="evidence" value="ECO:0007669"/>
    <property type="project" value="InterPro"/>
</dbReference>
<evidence type="ECO:0000256" key="5">
    <source>
        <dbReference type="ARBA" id="ARBA00022857"/>
    </source>
</evidence>
<dbReference type="GO" id="GO:0004318">
    <property type="term" value="F:enoyl-[acyl-carrier-protein] reductase (NADH) activity"/>
    <property type="evidence" value="ECO:0007669"/>
    <property type="project" value="InterPro"/>
</dbReference>
<dbReference type="Gene3D" id="3.30.70.3330">
    <property type="match status" value="1"/>
</dbReference>
<accession>A0A1Y1WIB9</accession>
<dbReference type="Gene3D" id="3.40.47.10">
    <property type="match status" value="1"/>
</dbReference>
<dbReference type="Pfam" id="PF18314">
    <property type="entry name" value="FAS_I_H"/>
    <property type="match status" value="1"/>
</dbReference>
<dbReference type="Pfam" id="PF02801">
    <property type="entry name" value="Ketoacyl-synt_C"/>
    <property type="match status" value="1"/>
</dbReference>
<dbReference type="InterPro" id="IPR050830">
    <property type="entry name" value="Fungal_FAS"/>
</dbReference>
<dbReference type="InterPro" id="IPR047224">
    <property type="entry name" value="FAS_alpha_su_C"/>
</dbReference>
<protein>
    <submittedName>
        <fullName evidence="9">Uncharacterized protein</fullName>
    </submittedName>
</protein>
<keyword evidence="2" id="KW-0597">Phosphoprotein</keyword>
<dbReference type="Gene3D" id="3.30.1120.100">
    <property type="match status" value="1"/>
</dbReference>
<sequence>MNLFICKVALASGGVATNIPIPGDNFPVVKELATSFLDGGPPAVSTEIELVALFLAYCSSRNPDVAVVVFLHLHQGFCPDENIHVVVQQLNLSAEQARTVLKGYYSVWNILEARQLLPEVPVPAIFSDVNIRLAVMFGGQSGAESCLDEAGWLLDVYGPLLSDFVTHMSDFLKRESANPLMAKVHSRPLDIGSWLTSPDAMPDARYLAMSPVAIPILGLTQAMHVTVLYKALHVNPGDLVSRFNAAIGHSQGISMAAAFASVTDEASFYAITEKILGILLAIPAISRLDFISNASQTDICGPPLCSGELSMPMVSVRGLDKATLESFITAFNADRTDDTSRVNLTLVNGPSDFVISGHPGAISHFDCFISMHTTLPTVDQSCIQFSQRKPVAVVSPLSISEPYHCDLQLENAFKVYEFAAAKGWILHADTLRIQVNGGDDGHDLRDEADLTRFLIDSMVMHRVNWPAAVNSTDTAFIIDFSPGGFSIFGKYTRDILDGYGKTVISISSLIANTKSRMGSKADLFKRNISDVFSAPNWQSAFGPRLVRTAHDGQLHICTRMSLALGLPPVMVAGMMPTTPNEHFVAAISNAGYYVELAGDGMFNEKLFCEKVENLVNRLEPGRGFAFSAVYMNQKQWVFQYPGILHMRREGVPITGLHISGGVPSVAVANGIIANLRNAGIKHVAFKPGSVATILQTLAIAGANPDFPVIIQWTGGRGGGHHSCEDFHKPILETYSKIRSLPNTILVVGSGFGDADSILPYLSGQWSVQFGYAPMPVDGVLLASCVLTAKESAISLEAKELIAAATGVEDSEWESSYTGNAGGVISTLSDFGENVHLLATRAALTLRELNDMIFSKPLADQLPTIMANKDHIIKRLNIDCARPWFGKKSDGRVVDLEEMTYLEVLNRLMEFMYVADKSKWLDVSYCRLFGEFISRVEDRVSGAETTRAFKSDIQLQNPSGIINWLVKNYPEISCALIALEDVQYLVWLCKRSGTKPVPFVPILDADLHVWMTKDMYSQAEDLDTVVDRDVQRTVVALGPVSAKYVTTVNEPVKDILDRVYTGLAENLSKWDFDKDASLVRPCEYLAPEPFPVSLPTSVAVAVDESSRIYKLPTDAALLPDHDVWLEALAGPTQSWLRALLTSPVVARKSLYAANPIRQVLRPMEGQTAEVVFDDDKPAKLDIHGPTGLLDICVQFDGEKNILVNIYHRIGEEQFEIQFPYIYTPSRPTALVAEDVEGRDLSYRNAFLDIYGIAAESADMGGSSLYRLFSDIEHKSFAVTEDFVQRYCSSVHNSSKYYKKAVGEQHLAPIDIFLSAMAKQMVSIMTTPPLHQGLVRVLHQYHNAEYVSGVALLRVGDTIDYQVALTALENMDSGLKITLTTKFHREGALIATSKDVLISPNQHVTYSQTFRSGDEPVRRMLIISDVMPAVLESNEWFTCKESPEPFKILPGDILEFKLHSLYQFRSKNLYSKIKTAGPVYRLQTYGEFEHIADVYYEGDGVCGNPVLQYLDENHLESIGFVPIEHGGTASWQAGNSGILSMNAPSENWEFAHASGDQNMLHTNPYIAAYLGESEMLCQGMWTSAATRAIVERVVADNDPRRMRSYSVQFVGKVYPNDKLRVELAHTGMNDGYMVIDGKTVNQNGETVLTLTAEVAQAKTAYVFTGQGSQFVGMGMDLYMSSTAARDVWDRADRHMLNNYGVSLLKIVQENPREYLVKLGGKKGTPIRTNYLSLVREFDGKIEQLIPEITQSSKSYTHRCSNGLLNATLFTQPIQTVMSLAQAADMRAHGLIQDDAIFAGHSLGEFGSLAAIAEIVSVEDAVDIALYRGLLLHTSVDRDANGCSQYAMVSVHPQLVGNNFSEANLLQIVDRIRERKQQLLEVINYNVRGQQYVVTGHVESLYIMCMAVEELSLSFLSLTESRVDDLISSTIDDILASHPNEQILQNGRATTVILGVDVPSHSSQMATSIDTFRSLLDQRILHIQRLPILLCGRYIPNLTGQTFAITKKYLEYVYTLTRSPVIEDILQVWSTGDDCPSKEMASVARTLLIELLSFQFASSVKWIETQDVMFNRCSVKRLVEIGPSSTLCRMTTQTLESDNWLRKETATLHALKDKDEVYYIGAQRDGVPTDPLLLRSAQSSSTKPSIQEKPFEPQIPAVEKQVPSLPVLPAVVSSVDDVPIPIIDILVTVISRKLSMAVPEINPNKSIKELVAGKSMVQNELFGEFQKEFGKKLPDHAEEQPIEELAKKLGSTTDSLGKHSQSLVGKLLTSKFPSGFTLSAARSYLMDKYGLGPRRQDALLLLSVTMEPPNRLADDNAAHIWLETAAQKYARHGGIPLTAATQTGNSSGNMTSSVVINSAEFDKAQRNQRKLILDQIETLARHAGHDMRQGARSANEQQLEIAALKLNINEIKREVGDKFIEKTRMQFDAYKARHFDSYWNWARQDVFEWISGILSGEDSSMDRATYMKRIHMLKNRSNPGLLSMLQAFIGTLKADSCPSAQRALKQTEIIYAACRESENVAPVYKELSTPMRPHTEVTHKGDIVSSEIPREGEKSICDYIKSMKNTNQDGLPLLHMHEKHAGNTWSYDKELTDEYFSSMEDAAVNGISFEGKCALVTGCGKGSIGSGLIEGLLSGGAKVIATTSNYSLSSIRFFEEMYRKFGSRGSELILVPFNQASSCDVEALIQYIYNKDGLGWDLDYIAPFAAFPEHGKDAASVDSYSELTIRILLTNLFRIIGQVKAAKIRTGNILQPSLLILPHSYNRGMVGYDGMYGETKAALHTLYNRWHSESWSDYISITGGDIGWTRSTNMTFGSANVYATIEEIDMRTFSREEMSFNILCLLSQRMEEAAHSNPVFGNFNGMRKVNEGFGKDLEKSRSELKSATNERKAISAAYCLKHIAENTEAILQVEQGNKTMPRAQHRIDAPLVKSYEQLEHLRCLEGMLDLDKVVVVTGFGEVGGFGNAALRWEQEAHGVFSVEGCIELAWMMGLIKRFSGDHPDTGSYYIGWVDAKTQEPVHDMNIKAKYEPYILEHTGIRAVEPEVWGEDAVNMKSFIRELQIDQDMPPFETSAEEAVHFKQANRDKVDIWENPDGTWSVRFLKGAIIHVPKAVTFNGALLSQLPTGWDPVRLGIPKGLAQGMDELNCYTLIAAMEALLKSGITDPYELYQYFHVSKVGHSVGSCLGGAQSNKDLVHGRYMDKNVHPGKLIECSVNNMSAWLNTLLFSASGPLKPTVGACATSAIALDLAAESIIQGKADVMIAGAGEGYTSDMSYELSLINGIVNPTDERIKGRNPKECSRPCTSTRSGFAESYGSGMAVLMSASAALKYGAPIYGILAMTATATDKSTRNSGAPGQGILSIGKESPTLSDLQLLDIHYRRQMRDAQLAALDRISNASVANKMKKAVKTTWGNDFYKMGESISPLRAALATWGLDADDIGLASFHGTSTKLNDKNESNIVNILMKQIGRTPGLPVPVVCQKWILGHMKASSASCSMHGILQSMTTGLIPGNRNADNIDKDFERFEHLVYPSKTIHVPTIKAALFTSFGFSQSNGAGLIVHPDYLFAALSKEELDEYTTKVEERMKKSTRYLQGALLGNHTYFQAKEAAPFSQEQEAKVFLDSNARAKLDSRTNQYTF</sequence>
<dbReference type="PROSITE" id="PS50075">
    <property type="entry name" value="CARRIER"/>
    <property type="match status" value="1"/>
</dbReference>
<dbReference type="InterPro" id="IPR014043">
    <property type="entry name" value="Acyl_transferase_dom"/>
</dbReference>
<dbReference type="InterPro" id="IPR003965">
    <property type="entry name" value="Fatty_acid_synthase"/>
</dbReference>
<dbReference type="Gene3D" id="3.20.20.70">
    <property type="entry name" value="Aldolase class I"/>
    <property type="match status" value="1"/>
</dbReference>
<dbReference type="InterPro" id="IPR002539">
    <property type="entry name" value="MaoC-like_dom"/>
</dbReference>
<feature type="domain" description="Ketosynthase family 3 (KS3)" evidence="8">
    <location>
        <begin position="3049"/>
        <end position="3555"/>
    </location>
</feature>
<dbReference type="InterPro" id="IPR009081">
    <property type="entry name" value="PP-bd_ACP"/>
</dbReference>
<evidence type="ECO:0000256" key="3">
    <source>
        <dbReference type="ARBA" id="ARBA00022679"/>
    </source>
</evidence>
<evidence type="ECO:0000256" key="2">
    <source>
        <dbReference type="ARBA" id="ARBA00022553"/>
    </source>
</evidence>
<dbReference type="InterPro" id="IPR040883">
    <property type="entry name" value="FAS_meander"/>
</dbReference>
<dbReference type="Pfam" id="PF00109">
    <property type="entry name" value="ketoacyl-synt"/>
    <property type="match status" value="1"/>
</dbReference>
<dbReference type="GO" id="GO:0004315">
    <property type="term" value="F:3-oxoacyl-[acyl-carrier-protein] synthase activity"/>
    <property type="evidence" value="ECO:0007669"/>
    <property type="project" value="InterPro"/>
</dbReference>
<dbReference type="Gene3D" id="2.40.128.700">
    <property type="match status" value="1"/>
</dbReference>
<dbReference type="InterPro" id="IPR041550">
    <property type="entry name" value="FASI_helical"/>
</dbReference>
<dbReference type="InterPro" id="IPR016039">
    <property type="entry name" value="Thiolase-like"/>
</dbReference>
<dbReference type="CDD" id="cd00828">
    <property type="entry name" value="elong_cond_enzymes"/>
    <property type="match status" value="1"/>
</dbReference>
<dbReference type="Gene3D" id="6.10.140.1400">
    <property type="match status" value="1"/>
</dbReference>
<dbReference type="InterPro" id="IPR036291">
    <property type="entry name" value="NAD(P)-bd_dom_sf"/>
</dbReference>
<dbReference type="Gene3D" id="3.40.366.10">
    <property type="entry name" value="Malonyl-Coenzyme A Acyl Carrier Protein, domain 2"/>
    <property type="match status" value="3"/>
</dbReference>
<dbReference type="Pfam" id="PF22235">
    <property type="entry name" value="FAS1_thioest_ins"/>
    <property type="match status" value="1"/>
</dbReference>
<dbReference type="InterPro" id="IPR018201">
    <property type="entry name" value="Ketoacyl_synth_AS"/>
</dbReference>
<keyword evidence="3" id="KW-0808">Transferase</keyword>
<keyword evidence="6" id="KW-0560">Oxidoreductase</keyword>
<dbReference type="InterPro" id="IPR016035">
    <property type="entry name" value="Acyl_Trfase/lysoPLipase"/>
</dbReference>
<evidence type="ECO:0000313" key="10">
    <source>
        <dbReference type="Proteomes" id="UP000193922"/>
    </source>
</evidence>
<dbReference type="Gene3D" id="1.20.930.70">
    <property type="match status" value="1"/>
</dbReference>
<evidence type="ECO:0000313" key="9">
    <source>
        <dbReference type="EMBL" id="ORX73222.1"/>
    </source>
</evidence>
<dbReference type="InterPro" id="IPR014031">
    <property type="entry name" value="Ketoacyl_synth_C"/>
</dbReference>
<dbReference type="Pfam" id="PF17951">
    <property type="entry name" value="FAS_meander"/>
    <property type="match status" value="1"/>
</dbReference>
<dbReference type="Gene3D" id="1.20.1050.120">
    <property type="match status" value="1"/>
</dbReference>
<evidence type="ECO:0000256" key="6">
    <source>
        <dbReference type="ARBA" id="ARBA00023002"/>
    </source>
</evidence>
<reference evidence="9 10" key="1">
    <citation type="submission" date="2016-07" db="EMBL/GenBank/DDBJ databases">
        <title>Pervasive Adenine N6-methylation of Active Genes in Fungi.</title>
        <authorList>
            <consortium name="DOE Joint Genome Institute"/>
            <person name="Mondo S.J."/>
            <person name="Dannebaum R.O."/>
            <person name="Kuo R.C."/>
            <person name="Labutti K."/>
            <person name="Haridas S."/>
            <person name="Kuo A."/>
            <person name="Salamov A."/>
            <person name="Ahrendt S.R."/>
            <person name="Lipzen A."/>
            <person name="Sullivan W."/>
            <person name="Andreopoulos W.B."/>
            <person name="Clum A."/>
            <person name="Lindquist E."/>
            <person name="Daum C."/>
            <person name="Ramamoorthy G.K."/>
            <person name="Gryganskyi A."/>
            <person name="Culley D."/>
            <person name="Magnuson J.K."/>
            <person name="James T.Y."/>
            <person name="O'Malley M.A."/>
            <person name="Stajich J.E."/>
            <person name="Spatafora J.W."/>
            <person name="Visel A."/>
            <person name="Grigoriev I.V."/>
        </authorList>
    </citation>
    <scope>NUCLEOTIDE SEQUENCE [LARGE SCALE GENOMIC DNA]</scope>
    <source>
        <strain evidence="9 10">ATCC 12442</strain>
    </source>
</reference>
<dbReference type="PROSITE" id="PS00606">
    <property type="entry name" value="KS3_1"/>
    <property type="match status" value="1"/>
</dbReference>
<dbReference type="InterPro" id="IPR001227">
    <property type="entry name" value="Ac_transferase_dom_sf"/>
</dbReference>
<dbReference type="Pfam" id="PF00698">
    <property type="entry name" value="Acyl_transf_1"/>
    <property type="match status" value="1"/>
</dbReference>
<keyword evidence="1" id="KW-0596">Phosphopantetheine</keyword>
<dbReference type="SUPFAM" id="SSF53901">
    <property type="entry name" value="Thiolase-like"/>
    <property type="match status" value="2"/>
</dbReference>
<dbReference type="Proteomes" id="UP000193922">
    <property type="component" value="Unassembled WGS sequence"/>
</dbReference>
<feature type="domain" description="Carrier" evidence="7">
    <location>
        <begin position="2174"/>
        <end position="2257"/>
    </location>
</feature>
<dbReference type="InterPro" id="IPR032088">
    <property type="entry name" value="SAT"/>
</dbReference>
<dbReference type="GO" id="GO:0016787">
    <property type="term" value="F:hydrolase activity"/>
    <property type="evidence" value="ECO:0007669"/>
    <property type="project" value="UniProtKB-KW"/>
</dbReference>
<evidence type="ECO:0000256" key="4">
    <source>
        <dbReference type="ARBA" id="ARBA00022801"/>
    </source>
</evidence>
<dbReference type="Gene3D" id="3.40.50.720">
    <property type="entry name" value="NAD(P)-binding Rossmann-like Domain"/>
    <property type="match status" value="2"/>
</dbReference>
<comment type="caution">
    <text evidence="9">The sequence shown here is derived from an EMBL/GenBank/DDBJ whole genome shotgun (WGS) entry which is preliminary data.</text>
</comment>
<dbReference type="RefSeq" id="XP_040746562.1">
    <property type="nucleotide sequence ID" value="XM_040886626.1"/>
</dbReference>
<keyword evidence="4" id="KW-0378">Hydrolase</keyword>
<organism evidence="9 10">
    <name type="scientific">Linderina pennispora</name>
    <dbReference type="NCBI Taxonomy" id="61395"/>
    <lineage>
        <taxon>Eukaryota</taxon>
        <taxon>Fungi</taxon>
        <taxon>Fungi incertae sedis</taxon>
        <taxon>Zoopagomycota</taxon>
        <taxon>Kickxellomycotina</taxon>
        <taxon>Kickxellomycetes</taxon>
        <taxon>Kickxellales</taxon>
        <taxon>Kickxellaceae</taxon>
        <taxon>Linderina</taxon>
    </lineage>
</organism>
<dbReference type="GO" id="GO:0006633">
    <property type="term" value="P:fatty acid biosynthetic process"/>
    <property type="evidence" value="ECO:0007669"/>
    <property type="project" value="InterPro"/>
</dbReference>
<dbReference type="PANTHER" id="PTHR10982:SF21">
    <property type="entry name" value="FATTY ACID SYNTHASE SUBUNIT BETA"/>
    <property type="match status" value="1"/>
</dbReference>
<dbReference type="Pfam" id="PF18325">
    <property type="entry name" value="Fas_alpha_ACP"/>
    <property type="match status" value="1"/>
</dbReference>
<dbReference type="InterPro" id="IPR013565">
    <property type="entry name" value="Fas1/AflB-like_central"/>
</dbReference>
<dbReference type="STRING" id="61395.A0A1Y1WIB9"/>
<name>A0A1Y1WIB9_9FUNG</name>
<gene>
    <name evidence="9" type="ORF">DL89DRAFT_265360</name>
</gene>
<dbReference type="Gene3D" id="3.10.129.10">
    <property type="entry name" value="Hotdog Thioesterase"/>
    <property type="match status" value="1"/>
</dbReference>
<evidence type="ECO:0000259" key="8">
    <source>
        <dbReference type="PROSITE" id="PS52004"/>
    </source>
</evidence>
<dbReference type="InterPro" id="IPR020841">
    <property type="entry name" value="PKS_Beta-ketoAc_synthase_dom"/>
</dbReference>
<dbReference type="InterPro" id="IPR029069">
    <property type="entry name" value="HotDog_dom_sf"/>
</dbReference>
<dbReference type="Pfam" id="PF16073">
    <property type="entry name" value="SAT"/>
    <property type="match status" value="1"/>
</dbReference>
<dbReference type="Gene3D" id="6.10.250.1930">
    <property type="match status" value="1"/>
</dbReference>
<proteinExistence type="predicted"/>
<evidence type="ECO:0000259" key="7">
    <source>
        <dbReference type="PROSITE" id="PS50075"/>
    </source>
</evidence>
<dbReference type="SUPFAM" id="SSF52151">
    <property type="entry name" value="FabD/lysophospholipase-like"/>
    <property type="match status" value="2"/>
</dbReference>
<dbReference type="GO" id="GO:0008897">
    <property type="term" value="F:holo-[acyl-carrier-protein] synthase activity"/>
    <property type="evidence" value="ECO:0007669"/>
    <property type="project" value="InterPro"/>
</dbReference>
<dbReference type="Pfam" id="PF08354">
    <property type="entry name" value="Fas1-AflB-like_hel"/>
    <property type="match status" value="1"/>
</dbReference>
<dbReference type="Gene3D" id="6.10.60.10">
    <property type="match status" value="1"/>
</dbReference>
<keyword evidence="5" id="KW-0521">NADP</keyword>
<dbReference type="SUPFAM" id="SSF51735">
    <property type="entry name" value="NAD(P)-binding Rossmann-fold domains"/>
    <property type="match status" value="1"/>
</dbReference>
<evidence type="ECO:0000256" key="1">
    <source>
        <dbReference type="ARBA" id="ARBA00022450"/>
    </source>
</evidence>
<dbReference type="Pfam" id="PF01575">
    <property type="entry name" value="MaoC_dehydratas"/>
    <property type="match status" value="1"/>
</dbReference>
<dbReference type="PROSITE" id="PS52004">
    <property type="entry name" value="KS3_2"/>
    <property type="match status" value="1"/>
</dbReference>
<dbReference type="PRINTS" id="PR01483">
    <property type="entry name" value="FASYNTHASE"/>
</dbReference>
<dbReference type="SMART" id="SM00825">
    <property type="entry name" value="PKS_KS"/>
    <property type="match status" value="1"/>
</dbReference>
<dbReference type="InterPro" id="IPR013785">
    <property type="entry name" value="Aldolase_TIM"/>
</dbReference>
<dbReference type="InterPro" id="IPR014030">
    <property type="entry name" value="Ketoacyl_synth_N"/>
</dbReference>
<dbReference type="GO" id="GO:0004312">
    <property type="term" value="F:fatty acid synthase activity"/>
    <property type="evidence" value="ECO:0007669"/>
    <property type="project" value="InterPro"/>
</dbReference>
<dbReference type="SMART" id="SM00827">
    <property type="entry name" value="PKS_AT"/>
    <property type="match status" value="1"/>
</dbReference>
<dbReference type="GeneID" id="63803274"/>
<dbReference type="GO" id="GO:0019171">
    <property type="term" value="F:(3R)-hydroxyacyl-[acyl-carrier-protein] dehydratase activity"/>
    <property type="evidence" value="ECO:0007669"/>
    <property type="project" value="InterPro"/>
</dbReference>